<dbReference type="InterPro" id="IPR036928">
    <property type="entry name" value="AS_sf"/>
</dbReference>
<reference evidence="2" key="1">
    <citation type="journal article" date="2015" name="Nature">
        <title>Complex archaea that bridge the gap between prokaryotes and eukaryotes.</title>
        <authorList>
            <person name="Spang A."/>
            <person name="Saw J.H."/>
            <person name="Jorgensen S.L."/>
            <person name="Zaremba-Niedzwiedzka K."/>
            <person name="Martijn J."/>
            <person name="Lind A.E."/>
            <person name="van Eijk R."/>
            <person name="Schleper C."/>
            <person name="Guy L."/>
            <person name="Ettema T.J."/>
        </authorList>
    </citation>
    <scope>NUCLEOTIDE SEQUENCE</scope>
</reference>
<comment type="caution">
    <text evidence="2">The sequence shown here is derived from an EMBL/GenBank/DDBJ whole genome shotgun (WGS) entry which is preliminary data.</text>
</comment>
<gene>
    <name evidence="2" type="ORF">LCGC14_1941240</name>
</gene>
<feature type="domain" description="Amidase" evidence="1">
    <location>
        <begin position="27"/>
        <end position="338"/>
    </location>
</feature>
<proteinExistence type="predicted"/>
<evidence type="ECO:0000259" key="1">
    <source>
        <dbReference type="Pfam" id="PF01425"/>
    </source>
</evidence>
<dbReference type="EMBL" id="LAZR01021015">
    <property type="protein sequence ID" value="KKL86785.1"/>
    <property type="molecule type" value="Genomic_DNA"/>
</dbReference>
<feature type="non-terminal residue" evidence="2">
    <location>
        <position position="366"/>
    </location>
</feature>
<name>A0A0F9HYM4_9ZZZZ</name>
<dbReference type="SUPFAM" id="SSF75304">
    <property type="entry name" value="Amidase signature (AS) enzymes"/>
    <property type="match status" value="1"/>
</dbReference>
<sequence>MNKNDICFTSATDLARLVKKREISPVEIMDAIISRIEQYNVLINAFSDLCLDNALKAAQKAESDVVKNDTLGLLHGVPFSVKDLLITKDVRTTFGSYIFENNIPIEDAPCVHRLKKAGGILIGKTTTPEFGHKALTDSPLFGITRNPWNLERTPGGSSGGASAAVAAGLGPLAVGTDGGGSVRIPASCTGIIGLKATLGRVPHPQSPDLFGNLSHIGPMTRTISDAALMLDVMAGPDIGDPHSCGLFKDDYQTVIINKGSKLLKGMKVAWSATLGNTQVESEVLEITKASLKVFDNFGCEIEEVAPDFESFEDFYLVLMYSNLAARLNQYVESYQKKIDPSLRYAIEKGNQYAATDLQKSIYMRSQ</sequence>
<dbReference type="InterPro" id="IPR020556">
    <property type="entry name" value="Amidase_CS"/>
</dbReference>
<dbReference type="Pfam" id="PF01425">
    <property type="entry name" value="Amidase"/>
    <property type="match status" value="1"/>
</dbReference>
<dbReference type="GO" id="GO:0003824">
    <property type="term" value="F:catalytic activity"/>
    <property type="evidence" value="ECO:0007669"/>
    <property type="project" value="InterPro"/>
</dbReference>
<dbReference type="Gene3D" id="3.90.1300.10">
    <property type="entry name" value="Amidase signature (AS) domain"/>
    <property type="match status" value="1"/>
</dbReference>
<dbReference type="PROSITE" id="PS00571">
    <property type="entry name" value="AMIDASES"/>
    <property type="match status" value="1"/>
</dbReference>
<protein>
    <recommendedName>
        <fullName evidence="1">Amidase domain-containing protein</fullName>
    </recommendedName>
</protein>
<dbReference type="AlphaFoldDB" id="A0A0F9HYM4"/>
<organism evidence="2">
    <name type="scientific">marine sediment metagenome</name>
    <dbReference type="NCBI Taxonomy" id="412755"/>
    <lineage>
        <taxon>unclassified sequences</taxon>
        <taxon>metagenomes</taxon>
        <taxon>ecological metagenomes</taxon>
    </lineage>
</organism>
<dbReference type="InterPro" id="IPR023631">
    <property type="entry name" value="Amidase_dom"/>
</dbReference>
<dbReference type="PANTHER" id="PTHR11895:SF7">
    <property type="entry name" value="GLUTAMYL-TRNA(GLN) AMIDOTRANSFERASE SUBUNIT A, MITOCHONDRIAL"/>
    <property type="match status" value="1"/>
</dbReference>
<evidence type="ECO:0000313" key="2">
    <source>
        <dbReference type="EMBL" id="KKL86785.1"/>
    </source>
</evidence>
<dbReference type="InterPro" id="IPR000120">
    <property type="entry name" value="Amidase"/>
</dbReference>
<accession>A0A0F9HYM4</accession>
<dbReference type="PANTHER" id="PTHR11895">
    <property type="entry name" value="TRANSAMIDASE"/>
    <property type="match status" value="1"/>
</dbReference>